<dbReference type="PANTHER" id="PTHR32309:SF13">
    <property type="entry name" value="FERRIC ENTEROBACTIN TRANSPORT PROTEIN FEPE"/>
    <property type="match status" value="1"/>
</dbReference>
<reference evidence="6" key="1">
    <citation type="journal article" date="2021" name="PeerJ">
        <title>Extensive microbial diversity within the chicken gut microbiome revealed by metagenomics and culture.</title>
        <authorList>
            <person name="Gilroy R."/>
            <person name="Ravi A."/>
            <person name="Getino M."/>
            <person name="Pursley I."/>
            <person name="Horton D.L."/>
            <person name="Alikhan N.F."/>
            <person name="Baker D."/>
            <person name="Gharbi K."/>
            <person name="Hall N."/>
            <person name="Watson M."/>
            <person name="Adriaenssens E.M."/>
            <person name="Foster-Nyarko E."/>
            <person name="Jarju S."/>
            <person name="Secka A."/>
            <person name="Antonio M."/>
            <person name="Oren A."/>
            <person name="Chaudhuri R.R."/>
            <person name="La Ragione R."/>
            <person name="Hildebrand F."/>
            <person name="Pallen M.J."/>
        </authorList>
    </citation>
    <scope>NUCLEOTIDE SEQUENCE</scope>
    <source>
        <strain evidence="6">1068</strain>
    </source>
</reference>
<dbReference type="NCBIfam" id="TIGR01007">
    <property type="entry name" value="eps_fam"/>
    <property type="match status" value="1"/>
</dbReference>
<keyword evidence="4" id="KW-1133">Transmembrane helix</keyword>
<dbReference type="AlphaFoldDB" id="A0A9D2JST1"/>
<dbReference type="GO" id="GO:0004329">
    <property type="term" value="F:formate-tetrahydrofolate ligase activity"/>
    <property type="evidence" value="ECO:0007669"/>
    <property type="project" value="UniProtKB-EC"/>
</dbReference>
<reference evidence="6" key="2">
    <citation type="submission" date="2021-04" db="EMBL/GenBank/DDBJ databases">
        <authorList>
            <person name="Gilroy R."/>
        </authorList>
    </citation>
    <scope>NUCLEOTIDE SEQUENCE</scope>
    <source>
        <strain evidence="6">1068</strain>
    </source>
</reference>
<feature type="domain" description="CobQ/CobB/MinD/ParA nucleotide binding" evidence="5">
    <location>
        <begin position="284"/>
        <end position="452"/>
    </location>
</feature>
<name>A0A9D2JST1_9FIRM</name>
<dbReference type="Proteomes" id="UP000824056">
    <property type="component" value="Unassembled WGS sequence"/>
</dbReference>
<keyword evidence="2" id="KW-0067">ATP-binding</keyword>
<dbReference type="SUPFAM" id="SSF52540">
    <property type="entry name" value="P-loop containing nucleoside triphosphate hydrolases"/>
    <property type="match status" value="1"/>
</dbReference>
<dbReference type="InterPro" id="IPR005702">
    <property type="entry name" value="Wzc-like_C"/>
</dbReference>
<dbReference type="EC" id="6.3.4.3" evidence="6"/>
<keyword evidence="4" id="KW-0472">Membrane</keyword>
<dbReference type="PANTHER" id="PTHR32309">
    <property type="entry name" value="TYROSINE-PROTEIN KINASE"/>
    <property type="match status" value="1"/>
</dbReference>
<feature type="transmembrane region" description="Helical" evidence="4">
    <location>
        <begin position="34"/>
        <end position="55"/>
    </location>
</feature>
<feature type="region of interest" description="Disordered" evidence="3">
    <location>
        <begin position="494"/>
        <end position="520"/>
    </location>
</feature>
<feature type="transmembrane region" description="Helical" evidence="4">
    <location>
        <begin position="189"/>
        <end position="211"/>
    </location>
</feature>
<keyword evidence="4" id="KW-0812">Transmembrane</keyword>
<evidence type="ECO:0000313" key="6">
    <source>
        <dbReference type="EMBL" id="HIZ65393.1"/>
    </source>
</evidence>
<evidence type="ECO:0000256" key="4">
    <source>
        <dbReference type="SAM" id="Phobius"/>
    </source>
</evidence>
<dbReference type="InterPro" id="IPR027417">
    <property type="entry name" value="P-loop_NTPase"/>
</dbReference>
<gene>
    <name evidence="6" type="ORF">H9809_05780</name>
</gene>
<keyword evidence="6" id="KW-0436">Ligase</keyword>
<protein>
    <submittedName>
        <fullName evidence="6">Formate--tetrahydrofolate ligase</fullName>
        <ecNumber evidence="6">6.3.4.3</ecNumber>
    </submittedName>
</protein>
<accession>A0A9D2JST1</accession>
<evidence type="ECO:0000256" key="3">
    <source>
        <dbReference type="SAM" id="MobiDB-lite"/>
    </source>
</evidence>
<evidence type="ECO:0000313" key="7">
    <source>
        <dbReference type="Proteomes" id="UP000824056"/>
    </source>
</evidence>
<dbReference type="EMBL" id="DXBG01000137">
    <property type="protein sequence ID" value="HIZ65393.1"/>
    <property type="molecule type" value="Genomic_DNA"/>
</dbReference>
<dbReference type="CDD" id="cd05387">
    <property type="entry name" value="BY-kinase"/>
    <property type="match status" value="1"/>
</dbReference>
<organism evidence="6 7">
    <name type="scientific">Candidatus Blautia pullicola</name>
    <dbReference type="NCBI Taxonomy" id="2838498"/>
    <lineage>
        <taxon>Bacteria</taxon>
        <taxon>Bacillati</taxon>
        <taxon>Bacillota</taxon>
        <taxon>Clostridia</taxon>
        <taxon>Lachnospirales</taxon>
        <taxon>Lachnospiraceae</taxon>
        <taxon>Blautia</taxon>
    </lineage>
</organism>
<dbReference type="InterPro" id="IPR050445">
    <property type="entry name" value="Bact_polysacc_biosynth/exp"/>
</dbReference>
<comment type="caution">
    <text evidence="6">The sequence shown here is derived from an EMBL/GenBank/DDBJ whole genome shotgun (WGS) entry which is preliminary data.</text>
</comment>
<sequence length="520" mass="58108">MEENKRYSKEQDEVEMEIDLALLLKNFWKSFRSLWWAVVLLALVGAGSCLGYSYLTYEPMYECSATFTVATGNEDSGSYNFYYSKSTADQLSKTFPYVLDSSFFQSALLEKMGKNTLNGTITSETISNSNLVTMKVQSSNPQDAKEILDTALEIYPQTARFVLGSIQFNLLDEPQLPQEPCNGDGMKRAILLGGGGGVLLGCFLLGLTALFRKTAANPEEMKKITSLRCLAAIPLVHFKARKKKQKQTLSILDKRLSYGYRESIRALQTRIENNFNKQGKKVLLVASTASGEGKTTLAINLAEMFARRGKKVLLIDGDLRKQDIAPALGLKDGAGIKEAAEGKRSPMELVRKTKKSGIWFLGGKKRESHPAPVLSSEGFKLFMDYMRKEMDIIILDSPPCEMFQDAGILADYADSILYVVKYDSVSLPRIWEGISFLREKNAQFMGYVFNSYPESAGEYGYGRYGYGKYGYGKYGYGRYGYGKYGYGKSGEKTYGEKEEYGSNESGQEQDQEMQETAKTS</sequence>
<keyword evidence="1" id="KW-0547">Nucleotide-binding</keyword>
<dbReference type="Pfam" id="PF01656">
    <property type="entry name" value="CbiA"/>
    <property type="match status" value="1"/>
</dbReference>
<evidence type="ECO:0000256" key="1">
    <source>
        <dbReference type="ARBA" id="ARBA00022741"/>
    </source>
</evidence>
<dbReference type="Gene3D" id="3.40.50.300">
    <property type="entry name" value="P-loop containing nucleotide triphosphate hydrolases"/>
    <property type="match status" value="1"/>
</dbReference>
<dbReference type="GO" id="GO:0005524">
    <property type="term" value="F:ATP binding"/>
    <property type="evidence" value="ECO:0007669"/>
    <property type="project" value="UniProtKB-KW"/>
</dbReference>
<evidence type="ECO:0000256" key="2">
    <source>
        <dbReference type="ARBA" id="ARBA00022840"/>
    </source>
</evidence>
<dbReference type="InterPro" id="IPR002586">
    <property type="entry name" value="CobQ/CobB/MinD/ParA_Nub-bd_dom"/>
</dbReference>
<evidence type="ECO:0000259" key="5">
    <source>
        <dbReference type="Pfam" id="PF01656"/>
    </source>
</evidence>
<proteinExistence type="predicted"/>